<dbReference type="GO" id="GO:0008810">
    <property type="term" value="F:cellulase activity"/>
    <property type="evidence" value="ECO:0007669"/>
    <property type="project" value="UniProtKB-EC"/>
</dbReference>
<dbReference type="InterPro" id="IPR037019">
    <property type="entry name" value="Glyco_hydro_7_sf"/>
</dbReference>
<reference evidence="11 12" key="1">
    <citation type="journal article" date="2014" name="BMC Genomics">
        <title>Comparative genome sequencing reveals chemotype-specific gene clusters in the toxigenic black mold Stachybotrys.</title>
        <authorList>
            <person name="Semeiks J."/>
            <person name="Borek D."/>
            <person name="Otwinowski Z."/>
            <person name="Grishin N.V."/>
        </authorList>
    </citation>
    <scope>NUCLEOTIDE SEQUENCE [LARGE SCALE GENOMIC DNA]</scope>
    <source>
        <strain evidence="12">CBS 109288 / IBT 7711</strain>
    </source>
</reference>
<dbReference type="EC" id="3.2.1.-" evidence="9"/>
<dbReference type="CDD" id="cd07999">
    <property type="entry name" value="GH7_CBH_EG"/>
    <property type="match status" value="1"/>
</dbReference>
<keyword evidence="5" id="KW-0325">Glycoprotein</keyword>
<sequence length="538" mass="58986">MARSLPVVASALLGLVAAQHPGSAPEIHPRLKTWKCTIEGGCVEQNTAIVLDSLAHPVYQINTPEYNCGDWGNPPNATACPDVETCQANCVMDGISDYSEFGIVTEDGTLHLQQLSEDGALVTPRVYLLAEDEQTYEMLYLTGQEFSFDVDVSRLPCGMNGALYLSEMLPDGGQSELNTGGAYYGTGYCDAQCYTTPFINGEPNLEGYGSCCNELDIWEANSRSTLLAPHPCNKTGLYLCSGEECGWDGVCDEWGCAYNPYQNGNPDYYGLGMRVNTSRPFTVVTQFPADEDGILREYHRIYIQDGRIIRNAPTQLDNLPKQNFMDDEYCIATGSATRYMDLGATAGMGASMSRGMVLAMSIWWDEGGNMQWLDGTDRGPCNATEGAPSNIRNIQPDTASERCEHSRRDGLSLCNAGGDLNCISTETENNKGIRYDSPEKPDRCYPREAFENDHITYSGAVDFLSAGFSAIALAQDVRVYTGTNYDFDFQIRRVRGDGTCHYAACIGSRFIIIWVNLPATLITSKNVGPLRVNSSLMN</sequence>
<evidence type="ECO:0000256" key="9">
    <source>
        <dbReference type="RuleBase" id="RU361164"/>
    </source>
</evidence>
<protein>
    <recommendedName>
        <fullName evidence="9">Glucanase</fullName>
        <ecNumber evidence="9">3.2.1.-</ecNumber>
    </recommendedName>
</protein>
<dbReference type="PRINTS" id="PR00734">
    <property type="entry name" value="GLHYDRLASE7"/>
</dbReference>
<evidence type="ECO:0000256" key="10">
    <source>
        <dbReference type="SAM" id="SignalP"/>
    </source>
</evidence>
<dbReference type="PANTHER" id="PTHR33753:SF1">
    <property type="entry name" value="ENDO-BETA-1,4-GLUCANASE CELB"/>
    <property type="match status" value="1"/>
</dbReference>
<organism evidence="11 12">
    <name type="scientific">Stachybotrys chartarum (strain CBS 109288 / IBT 7711)</name>
    <name type="common">Toxic black mold</name>
    <name type="synonym">Stilbospora chartarum</name>
    <dbReference type="NCBI Taxonomy" id="1280523"/>
    <lineage>
        <taxon>Eukaryota</taxon>
        <taxon>Fungi</taxon>
        <taxon>Dikarya</taxon>
        <taxon>Ascomycota</taxon>
        <taxon>Pezizomycotina</taxon>
        <taxon>Sordariomycetes</taxon>
        <taxon>Hypocreomycetidae</taxon>
        <taxon>Hypocreales</taxon>
        <taxon>Stachybotryaceae</taxon>
        <taxon>Stachybotrys</taxon>
    </lineage>
</organism>
<evidence type="ECO:0000256" key="8">
    <source>
        <dbReference type="ARBA" id="ARBA00023326"/>
    </source>
</evidence>
<dbReference type="Pfam" id="PF00840">
    <property type="entry name" value="Glyco_hydro_7"/>
    <property type="match status" value="1"/>
</dbReference>
<evidence type="ECO:0000313" key="11">
    <source>
        <dbReference type="EMBL" id="KEY74800.1"/>
    </source>
</evidence>
<feature type="chain" id="PRO_5001771940" description="Glucanase" evidence="10">
    <location>
        <begin position="19"/>
        <end position="538"/>
    </location>
</feature>
<dbReference type="SUPFAM" id="SSF49899">
    <property type="entry name" value="Concanavalin A-like lectins/glucanases"/>
    <property type="match status" value="1"/>
</dbReference>
<feature type="signal peptide" evidence="10">
    <location>
        <begin position="1"/>
        <end position="18"/>
    </location>
</feature>
<name>A0A084BB71_STACB</name>
<evidence type="ECO:0000256" key="2">
    <source>
        <dbReference type="ARBA" id="ARBA00006044"/>
    </source>
</evidence>
<keyword evidence="7 9" id="KW-0326">Glycosidase</keyword>
<keyword evidence="10" id="KW-0732">Signal</keyword>
<evidence type="ECO:0000256" key="6">
    <source>
        <dbReference type="ARBA" id="ARBA00023277"/>
    </source>
</evidence>
<keyword evidence="4 9" id="KW-0136">Cellulose degradation</keyword>
<evidence type="ECO:0000256" key="5">
    <source>
        <dbReference type="ARBA" id="ARBA00023180"/>
    </source>
</evidence>
<proteinExistence type="inferred from homology"/>
<evidence type="ECO:0000256" key="1">
    <source>
        <dbReference type="ARBA" id="ARBA00000966"/>
    </source>
</evidence>
<accession>A0A084BB71</accession>
<comment type="similarity">
    <text evidence="2 9">Belongs to the glycosyl hydrolase 7 (cellulase C) family.</text>
</comment>
<dbReference type="EMBL" id="KL647474">
    <property type="protein sequence ID" value="KEY74800.1"/>
    <property type="molecule type" value="Genomic_DNA"/>
</dbReference>
<dbReference type="OrthoDB" id="412382at2759"/>
<keyword evidence="6" id="KW-0119">Carbohydrate metabolism</keyword>
<dbReference type="AlphaFoldDB" id="A0A084BB71"/>
<dbReference type="HOGENOM" id="CLU_020817_0_1_1"/>
<dbReference type="InterPro" id="IPR013320">
    <property type="entry name" value="ConA-like_dom_sf"/>
</dbReference>
<evidence type="ECO:0000313" key="12">
    <source>
        <dbReference type="Proteomes" id="UP000028045"/>
    </source>
</evidence>
<dbReference type="InterPro" id="IPR001722">
    <property type="entry name" value="Glyco_hydro_7"/>
</dbReference>
<dbReference type="Gene3D" id="2.70.100.10">
    <property type="entry name" value="Glycoside hydrolase, family 7, domain"/>
    <property type="match status" value="1"/>
</dbReference>
<keyword evidence="8 9" id="KW-0624">Polysaccharide degradation</keyword>
<dbReference type="Proteomes" id="UP000028045">
    <property type="component" value="Unassembled WGS sequence"/>
</dbReference>
<evidence type="ECO:0000256" key="3">
    <source>
        <dbReference type="ARBA" id="ARBA00022801"/>
    </source>
</evidence>
<dbReference type="GO" id="GO:0030245">
    <property type="term" value="P:cellulose catabolic process"/>
    <property type="evidence" value="ECO:0007669"/>
    <property type="project" value="UniProtKB-KW"/>
</dbReference>
<evidence type="ECO:0000256" key="4">
    <source>
        <dbReference type="ARBA" id="ARBA00023001"/>
    </source>
</evidence>
<dbReference type="PANTHER" id="PTHR33753">
    <property type="entry name" value="1,4-BETA-D-GLUCAN CELLOBIOHYDROLASE B"/>
    <property type="match status" value="1"/>
</dbReference>
<gene>
    <name evidence="11" type="ORF">S7711_09807</name>
</gene>
<keyword evidence="3 9" id="KW-0378">Hydrolase</keyword>
<keyword evidence="12" id="KW-1185">Reference proteome</keyword>
<evidence type="ECO:0000256" key="7">
    <source>
        <dbReference type="ARBA" id="ARBA00023295"/>
    </source>
</evidence>
<comment type="catalytic activity">
    <reaction evidence="1">
        <text>Endohydrolysis of (1-&gt;4)-beta-D-glucosidic linkages in cellulose, lichenin and cereal beta-D-glucans.</text>
        <dbReference type="EC" id="3.2.1.4"/>
    </reaction>
</comment>